<dbReference type="RefSeq" id="XP_040799516.1">
    <property type="nucleotide sequence ID" value="XM_040939348.1"/>
</dbReference>
<proteinExistence type="predicted"/>
<gene>
    <name evidence="2" type="ORF">BO72DRAFT_166281</name>
</gene>
<keyword evidence="3" id="KW-1185">Reference proteome</keyword>
<dbReference type="AlphaFoldDB" id="A0A8G1RQ67"/>
<evidence type="ECO:0000313" key="2">
    <source>
        <dbReference type="EMBL" id="RAK75506.1"/>
    </source>
</evidence>
<accession>A0A8G1RQ67</accession>
<organism evidence="2 3">
    <name type="scientific">Aspergillus fijiensis CBS 313.89</name>
    <dbReference type="NCBI Taxonomy" id="1448319"/>
    <lineage>
        <taxon>Eukaryota</taxon>
        <taxon>Fungi</taxon>
        <taxon>Dikarya</taxon>
        <taxon>Ascomycota</taxon>
        <taxon>Pezizomycotina</taxon>
        <taxon>Eurotiomycetes</taxon>
        <taxon>Eurotiomycetidae</taxon>
        <taxon>Eurotiales</taxon>
        <taxon>Aspergillaceae</taxon>
        <taxon>Aspergillus</taxon>
    </lineage>
</organism>
<feature type="compositionally biased region" description="Basic and acidic residues" evidence="1">
    <location>
        <begin position="40"/>
        <end position="49"/>
    </location>
</feature>
<name>A0A8G1RQ67_9EURO</name>
<reference evidence="2 3" key="1">
    <citation type="submission" date="2018-02" db="EMBL/GenBank/DDBJ databases">
        <title>The genomes of Aspergillus section Nigri reveals drivers in fungal speciation.</title>
        <authorList>
            <consortium name="DOE Joint Genome Institute"/>
            <person name="Vesth T.C."/>
            <person name="Nybo J."/>
            <person name="Theobald S."/>
            <person name="Brandl J."/>
            <person name="Frisvad J.C."/>
            <person name="Nielsen K.F."/>
            <person name="Lyhne E.K."/>
            <person name="Kogle M.E."/>
            <person name="Kuo A."/>
            <person name="Riley R."/>
            <person name="Clum A."/>
            <person name="Nolan M."/>
            <person name="Lipzen A."/>
            <person name="Salamov A."/>
            <person name="Henrissat B."/>
            <person name="Wiebenga A."/>
            <person name="De vries R.P."/>
            <person name="Grigoriev I.V."/>
            <person name="Mortensen U.H."/>
            <person name="Andersen M.R."/>
            <person name="Baker S.E."/>
        </authorList>
    </citation>
    <scope>NUCLEOTIDE SEQUENCE [LARGE SCALE GENOMIC DNA]</scope>
    <source>
        <strain evidence="2 3">CBS 313.89</strain>
    </source>
</reference>
<feature type="region of interest" description="Disordered" evidence="1">
    <location>
        <begin position="1"/>
        <end position="49"/>
    </location>
</feature>
<dbReference type="GeneID" id="63856681"/>
<evidence type="ECO:0000256" key="1">
    <source>
        <dbReference type="SAM" id="MobiDB-lite"/>
    </source>
</evidence>
<dbReference type="VEuPathDB" id="FungiDB:BO72DRAFT_166281"/>
<dbReference type="Proteomes" id="UP000249789">
    <property type="component" value="Unassembled WGS sequence"/>
</dbReference>
<protein>
    <submittedName>
        <fullName evidence="2">Uncharacterized protein</fullName>
    </submittedName>
</protein>
<dbReference type="EMBL" id="KZ824656">
    <property type="protein sequence ID" value="RAK75506.1"/>
    <property type="molecule type" value="Genomic_DNA"/>
</dbReference>
<evidence type="ECO:0000313" key="3">
    <source>
        <dbReference type="Proteomes" id="UP000249789"/>
    </source>
</evidence>
<sequence>MQRNRRDGNDGCFSTDDGPRGRPLTGPSHDPNIPAMLGRKNVDDDSCARERDRKIDSGVLFCS</sequence>